<dbReference type="EMBL" id="CP097501">
    <property type="protein sequence ID" value="URD68140.1"/>
    <property type="molecule type" value="Genomic_DNA"/>
</dbReference>
<accession>A0AAE9L0U1</accession>
<dbReference type="RefSeq" id="WP_027022625.1">
    <property type="nucleotide sequence ID" value="NZ_CP097501.1"/>
</dbReference>
<reference evidence="1" key="1">
    <citation type="submission" date="2022-05" db="EMBL/GenBank/DDBJ databases">
        <title>Alysiella filiformis genome sequencing.</title>
        <authorList>
            <person name="Viehboeck T."/>
        </authorList>
    </citation>
    <scope>NUCLEOTIDE SEQUENCE</scope>
    <source>
        <strain evidence="1">DSM 2580</strain>
    </source>
</reference>
<gene>
    <name evidence="1" type="ORF">LNQ82_02955</name>
</gene>
<organism evidence="1 2">
    <name type="scientific">Conchiformibius steedae DSM 2580</name>
    <dbReference type="NCBI Taxonomy" id="1121352"/>
    <lineage>
        <taxon>Bacteria</taxon>
        <taxon>Pseudomonadati</taxon>
        <taxon>Pseudomonadota</taxon>
        <taxon>Betaproteobacteria</taxon>
        <taxon>Neisseriales</taxon>
        <taxon>Neisseriaceae</taxon>
        <taxon>Conchiformibius</taxon>
    </lineage>
</organism>
<proteinExistence type="predicted"/>
<evidence type="ECO:0000313" key="1">
    <source>
        <dbReference type="EMBL" id="URD68140.1"/>
    </source>
</evidence>
<protein>
    <submittedName>
        <fullName evidence="1">Uncharacterized protein</fullName>
    </submittedName>
</protein>
<dbReference type="Proteomes" id="UP001056819">
    <property type="component" value="Chromosome"/>
</dbReference>
<dbReference type="AlphaFoldDB" id="A0AAE9L0U1"/>
<sequence>MSKQQTYHLTLQVTEQNGLHAATLKNGDKLLADTDGYRWPTATDAASDVMFKMNSYYSNHQRDLGVYDELAQEWKSTGQNDGQE</sequence>
<evidence type="ECO:0000313" key="2">
    <source>
        <dbReference type="Proteomes" id="UP001056819"/>
    </source>
</evidence>
<name>A0AAE9L0U1_9NEIS</name>